<accession>A0A9C7LA52</accession>
<organism evidence="1 2">
    <name type="scientific">Pseudoneobacillus rhizosphaerae</name>
    <dbReference type="NCBI Taxonomy" id="2880968"/>
    <lineage>
        <taxon>Bacteria</taxon>
        <taxon>Bacillati</taxon>
        <taxon>Bacillota</taxon>
        <taxon>Bacilli</taxon>
        <taxon>Bacillales</taxon>
        <taxon>Bacillaceae</taxon>
        <taxon>Pseudoneobacillus</taxon>
    </lineage>
</organism>
<dbReference type="AlphaFoldDB" id="A0A9C7LA52"/>
<evidence type="ECO:0000313" key="2">
    <source>
        <dbReference type="Proteomes" id="UP000789845"/>
    </source>
</evidence>
<evidence type="ECO:0000313" key="1">
    <source>
        <dbReference type="EMBL" id="CAG9607080.1"/>
    </source>
</evidence>
<proteinExistence type="predicted"/>
<comment type="caution">
    <text evidence="1">The sequence shown here is derived from an EMBL/GenBank/DDBJ whole genome shotgun (WGS) entry which is preliminary data.</text>
</comment>
<keyword evidence="2" id="KW-1185">Reference proteome</keyword>
<reference evidence="1" key="1">
    <citation type="submission" date="2021-10" db="EMBL/GenBank/DDBJ databases">
        <authorList>
            <person name="Criscuolo A."/>
        </authorList>
    </citation>
    <scope>NUCLEOTIDE SEQUENCE</scope>
    <source>
        <strain evidence="1">CIP111885</strain>
    </source>
</reference>
<sequence>MLTHSQSIYGTPVETCRPYPRDYMSECILLKIMNCIIGSKCQFVNKKLTILLIWKNFVRVLYEISPKAFLDRCNYFLKSPSRMGSFSL</sequence>
<dbReference type="Proteomes" id="UP000789845">
    <property type="component" value="Unassembled WGS sequence"/>
</dbReference>
<protein>
    <submittedName>
        <fullName evidence="1">Uncharacterized protein</fullName>
    </submittedName>
</protein>
<name>A0A9C7LA52_9BACI</name>
<dbReference type="EMBL" id="CAKJTG010000004">
    <property type="protein sequence ID" value="CAG9607080.1"/>
    <property type="molecule type" value="Genomic_DNA"/>
</dbReference>
<gene>
    <name evidence="1" type="ORF">NEOCIP111885_00770</name>
</gene>